<dbReference type="Proteomes" id="UP000324222">
    <property type="component" value="Unassembled WGS sequence"/>
</dbReference>
<evidence type="ECO:0000313" key="2">
    <source>
        <dbReference type="Proteomes" id="UP000324222"/>
    </source>
</evidence>
<dbReference type="AlphaFoldDB" id="A0A5B7HYB9"/>
<protein>
    <submittedName>
        <fullName evidence="1">Uncharacterized protein</fullName>
    </submittedName>
</protein>
<comment type="caution">
    <text evidence="1">The sequence shown here is derived from an EMBL/GenBank/DDBJ whole genome shotgun (WGS) entry which is preliminary data.</text>
</comment>
<reference evidence="1 2" key="1">
    <citation type="submission" date="2019-05" db="EMBL/GenBank/DDBJ databases">
        <title>Another draft genome of Portunus trituberculatus and its Hox gene families provides insights of decapod evolution.</title>
        <authorList>
            <person name="Jeong J.-H."/>
            <person name="Song I."/>
            <person name="Kim S."/>
            <person name="Choi T."/>
            <person name="Kim D."/>
            <person name="Ryu S."/>
            <person name="Kim W."/>
        </authorList>
    </citation>
    <scope>NUCLEOTIDE SEQUENCE [LARGE SCALE GENOMIC DNA]</scope>
    <source>
        <tissue evidence="1">Muscle</tissue>
    </source>
</reference>
<organism evidence="1 2">
    <name type="scientific">Portunus trituberculatus</name>
    <name type="common">Swimming crab</name>
    <name type="synonym">Neptunus trituberculatus</name>
    <dbReference type="NCBI Taxonomy" id="210409"/>
    <lineage>
        <taxon>Eukaryota</taxon>
        <taxon>Metazoa</taxon>
        <taxon>Ecdysozoa</taxon>
        <taxon>Arthropoda</taxon>
        <taxon>Crustacea</taxon>
        <taxon>Multicrustacea</taxon>
        <taxon>Malacostraca</taxon>
        <taxon>Eumalacostraca</taxon>
        <taxon>Eucarida</taxon>
        <taxon>Decapoda</taxon>
        <taxon>Pleocyemata</taxon>
        <taxon>Brachyura</taxon>
        <taxon>Eubrachyura</taxon>
        <taxon>Portunoidea</taxon>
        <taxon>Portunidae</taxon>
        <taxon>Portuninae</taxon>
        <taxon>Portunus</taxon>
    </lineage>
</organism>
<evidence type="ECO:0000313" key="1">
    <source>
        <dbReference type="EMBL" id="MPC76402.1"/>
    </source>
</evidence>
<gene>
    <name evidence="1" type="ORF">E2C01_070812</name>
</gene>
<dbReference type="EMBL" id="VSRR010043275">
    <property type="protein sequence ID" value="MPC76402.1"/>
    <property type="molecule type" value="Genomic_DNA"/>
</dbReference>
<sequence length="60" mass="6223">MESRRDGPAGLSSKGKVSTPVKELLVPAEATTNRFAVVLQLARLVAFAAALTLGSPPTQC</sequence>
<name>A0A5B7HYB9_PORTR</name>
<accession>A0A5B7HYB9</accession>
<proteinExistence type="predicted"/>
<keyword evidence="2" id="KW-1185">Reference proteome</keyword>